<dbReference type="InterPro" id="IPR025392">
    <property type="entry name" value="DUF4124"/>
</dbReference>
<accession>A0A4R1HE75</accession>
<proteinExistence type="predicted"/>
<reference evidence="3 4" key="1">
    <citation type="submission" date="2019-03" db="EMBL/GenBank/DDBJ databases">
        <title>Genomic Encyclopedia of Type Strains, Phase IV (KMG-IV): sequencing the most valuable type-strain genomes for metagenomic binning, comparative biology and taxonomic classification.</title>
        <authorList>
            <person name="Goeker M."/>
        </authorList>
    </citation>
    <scope>NUCLEOTIDE SEQUENCE [LARGE SCALE GENOMIC DNA]</scope>
    <source>
        <strain evidence="3 4">DSM 19610</strain>
    </source>
</reference>
<evidence type="ECO:0000313" key="3">
    <source>
        <dbReference type="EMBL" id="TCK18615.1"/>
    </source>
</evidence>
<feature type="domain" description="DUF4124" evidence="2">
    <location>
        <begin position="28"/>
        <end position="73"/>
    </location>
</feature>
<dbReference type="AlphaFoldDB" id="A0A4R1HE75"/>
<sequence>MRELQYPDTNLYYAKFDRFLPPVLLAIALLVASHPVAARVYRCADASGSVSYSQTPCTAAQTGAQMRGVGARKTTDREACAQVRNFASKSFGAIKQGAEPSRLIDKYGGPGYINPLTLNVINFVSGFRHSQDIASMKVSALAFNKCVNGGFGKLSITGLPPEMAPPPVDIPTQPPVAAQTPPPSPVIPTP</sequence>
<dbReference type="Pfam" id="PF13511">
    <property type="entry name" value="DUF4124"/>
    <property type="match status" value="1"/>
</dbReference>
<name>A0A4R1HE75_9GAMM</name>
<gene>
    <name evidence="3" type="ORF">DFR30_1894</name>
</gene>
<evidence type="ECO:0000313" key="4">
    <source>
        <dbReference type="Proteomes" id="UP000295707"/>
    </source>
</evidence>
<evidence type="ECO:0000259" key="2">
    <source>
        <dbReference type="Pfam" id="PF13511"/>
    </source>
</evidence>
<protein>
    <submittedName>
        <fullName evidence="3">Uncharacterized protein DUF4124</fullName>
    </submittedName>
</protein>
<keyword evidence="4" id="KW-1185">Reference proteome</keyword>
<organism evidence="3 4">
    <name type="scientific">Thiogranum longum</name>
    <dbReference type="NCBI Taxonomy" id="1537524"/>
    <lineage>
        <taxon>Bacteria</taxon>
        <taxon>Pseudomonadati</taxon>
        <taxon>Pseudomonadota</taxon>
        <taxon>Gammaproteobacteria</taxon>
        <taxon>Chromatiales</taxon>
        <taxon>Ectothiorhodospiraceae</taxon>
        <taxon>Thiogranum</taxon>
    </lineage>
</organism>
<evidence type="ECO:0000256" key="1">
    <source>
        <dbReference type="SAM" id="MobiDB-lite"/>
    </source>
</evidence>
<feature type="region of interest" description="Disordered" evidence="1">
    <location>
        <begin position="162"/>
        <end position="190"/>
    </location>
</feature>
<dbReference type="RefSeq" id="WP_132972574.1">
    <property type="nucleotide sequence ID" value="NZ_SMFX01000001.1"/>
</dbReference>
<comment type="caution">
    <text evidence="3">The sequence shown here is derived from an EMBL/GenBank/DDBJ whole genome shotgun (WGS) entry which is preliminary data.</text>
</comment>
<dbReference type="Proteomes" id="UP000295707">
    <property type="component" value="Unassembled WGS sequence"/>
</dbReference>
<dbReference type="EMBL" id="SMFX01000001">
    <property type="protein sequence ID" value="TCK18615.1"/>
    <property type="molecule type" value="Genomic_DNA"/>
</dbReference>